<feature type="transmembrane region" description="Helical" evidence="5">
    <location>
        <begin position="137"/>
        <end position="158"/>
    </location>
</feature>
<feature type="transmembrane region" description="Helical" evidence="5">
    <location>
        <begin position="44"/>
        <end position="64"/>
    </location>
</feature>
<dbReference type="AlphaFoldDB" id="A0A222H646"/>
<feature type="transmembrane region" description="Helical" evidence="5">
    <location>
        <begin position="260"/>
        <end position="279"/>
    </location>
</feature>
<dbReference type="PANTHER" id="PTHR32322:SF9">
    <property type="entry name" value="AMINO-ACID METABOLITE EFFLUX PUMP-RELATED"/>
    <property type="match status" value="1"/>
</dbReference>
<keyword evidence="2 5" id="KW-0812">Transmembrane</keyword>
<feature type="transmembrane region" description="Helical" evidence="5">
    <location>
        <begin position="76"/>
        <end position="95"/>
    </location>
</feature>
<evidence type="ECO:0000256" key="2">
    <source>
        <dbReference type="ARBA" id="ARBA00022692"/>
    </source>
</evidence>
<keyword evidence="4 5" id="KW-0472">Membrane</keyword>
<reference evidence="7 8" key="1">
    <citation type="journal article" date="2013" name="Genome Biol.">
        <title>Comparative genomics of the core and accessory genomes of 48 Sinorhizobium strains comprising five genospecies.</title>
        <authorList>
            <person name="Sugawara M."/>
            <person name="Epstein B."/>
            <person name="Badgley B.D."/>
            <person name="Unno T."/>
            <person name="Xu L."/>
            <person name="Reese J."/>
            <person name="Gyaneshwar P."/>
            <person name="Denny R."/>
            <person name="Mudge J."/>
            <person name="Bharti A.K."/>
            <person name="Farmer A.D."/>
            <person name="May G.D."/>
            <person name="Woodward J.E."/>
            <person name="Medigue C."/>
            <person name="Vallenet D."/>
            <person name="Lajus A."/>
            <person name="Rouy Z."/>
            <person name="Martinez-Vaz B."/>
            <person name="Tiffin P."/>
            <person name="Young N.D."/>
            <person name="Sadowsky M.J."/>
        </authorList>
    </citation>
    <scope>NUCLEOTIDE SEQUENCE [LARGE SCALE GENOMIC DNA]</scope>
    <source>
        <strain evidence="7 8">N6B1</strain>
    </source>
</reference>
<accession>A0A222H646</accession>
<dbReference type="Proteomes" id="UP000429484">
    <property type="component" value="Unassembled WGS sequence"/>
</dbReference>
<feature type="domain" description="EamA" evidence="6">
    <location>
        <begin position="17"/>
        <end position="149"/>
    </location>
</feature>
<gene>
    <name evidence="7" type="ORF">GHK53_34020</name>
</gene>
<feature type="transmembrane region" description="Helical" evidence="5">
    <location>
        <begin position="164"/>
        <end position="184"/>
    </location>
</feature>
<feature type="transmembrane region" description="Helical" evidence="5">
    <location>
        <begin position="196"/>
        <end position="216"/>
    </location>
</feature>
<protein>
    <submittedName>
        <fullName evidence="7">EamA family transporter</fullName>
    </submittedName>
</protein>
<dbReference type="Pfam" id="PF00892">
    <property type="entry name" value="EamA"/>
    <property type="match status" value="2"/>
</dbReference>
<dbReference type="InterPro" id="IPR000620">
    <property type="entry name" value="EamA_dom"/>
</dbReference>
<sequence length="314" mass="32920">MASSANSISTHMTMRLWALLGLLGLIWGGSFFFARVAVAHVPPFTLVLLRLGLAALALHLYLRGRHGIYPALAGRWREFLLMGLINNAIPHAFIFLGQTHIGAGLAAILNATTPVWTVLIANVATEDEKLSTAKFSGCLLGLAGTVVLIGPSALAGLFGTAGDVPLWALVLPVLAAVSYGFSATYGKRFRDLAPPVTAAGQLTASTLIMLPVAVLVDMPWTMPMPPLTTVLAILGLALVSTAYAYILFFRIMAEAGATNTSLVTLLVPPSAILLGYLFLGEMLQATDVGGMLLIAAGLAILDGRVLKLGYSAGR</sequence>
<dbReference type="GO" id="GO:0016020">
    <property type="term" value="C:membrane"/>
    <property type="evidence" value="ECO:0007669"/>
    <property type="project" value="UniProtKB-SubCell"/>
</dbReference>
<feature type="transmembrane region" description="Helical" evidence="5">
    <location>
        <begin position="101"/>
        <end position="125"/>
    </location>
</feature>
<evidence type="ECO:0000256" key="3">
    <source>
        <dbReference type="ARBA" id="ARBA00022989"/>
    </source>
</evidence>
<evidence type="ECO:0000256" key="4">
    <source>
        <dbReference type="ARBA" id="ARBA00023136"/>
    </source>
</evidence>
<dbReference type="KEGG" id="smer:DU99_12340"/>
<feature type="transmembrane region" description="Helical" evidence="5">
    <location>
        <begin position="228"/>
        <end position="248"/>
    </location>
</feature>
<dbReference type="GeneID" id="89576551"/>
<organism evidence="7 8">
    <name type="scientific">Rhizobium meliloti</name>
    <name type="common">Ensifer meliloti</name>
    <name type="synonym">Sinorhizobium meliloti</name>
    <dbReference type="NCBI Taxonomy" id="382"/>
    <lineage>
        <taxon>Bacteria</taxon>
        <taxon>Pseudomonadati</taxon>
        <taxon>Pseudomonadota</taxon>
        <taxon>Alphaproteobacteria</taxon>
        <taxon>Hyphomicrobiales</taxon>
        <taxon>Rhizobiaceae</taxon>
        <taxon>Sinorhizobium/Ensifer group</taxon>
        <taxon>Sinorhizobium</taxon>
    </lineage>
</organism>
<evidence type="ECO:0000313" key="7">
    <source>
        <dbReference type="EMBL" id="MQW37633.1"/>
    </source>
</evidence>
<evidence type="ECO:0000256" key="1">
    <source>
        <dbReference type="ARBA" id="ARBA00004141"/>
    </source>
</evidence>
<proteinExistence type="predicted"/>
<comment type="subcellular location">
    <subcellularLocation>
        <location evidence="1">Membrane</location>
        <topology evidence="1">Multi-pass membrane protein</topology>
    </subcellularLocation>
</comment>
<feature type="domain" description="EamA" evidence="6">
    <location>
        <begin position="167"/>
        <end position="300"/>
    </location>
</feature>
<dbReference type="SUPFAM" id="SSF103481">
    <property type="entry name" value="Multidrug resistance efflux transporter EmrE"/>
    <property type="match status" value="2"/>
</dbReference>
<evidence type="ECO:0000313" key="8">
    <source>
        <dbReference type="Proteomes" id="UP000429484"/>
    </source>
</evidence>
<keyword evidence="3 5" id="KW-1133">Transmembrane helix</keyword>
<dbReference type="InterPro" id="IPR050638">
    <property type="entry name" value="AA-Vitamin_Transporters"/>
</dbReference>
<dbReference type="PANTHER" id="PTHR32322">
    <property type="entry name" value="INNER MEMBRANE TRANSPORTER"/>
    <property type="match status" value="1"/>
</dbReference>
<dbReference type="RefSeq" id="WP_003529170.1">
    <property type="nucleotide sequence ID" value="NZ_BJNJ01000044.1"/>
</dbReference>
<dbReference type="OMA" id="PTAFFRV"/>
<comment type="caution">
    <text evidence="7">The sequence shown here is derived from an EMBL/GenBank/DDBJ whole genome shotgun (WGS) entry which is preliminary data.</text>
</comment>
<evidence type="ECO:0000259" key="6">
    <source>
        <dbReference type="Pfam" id="PF00892"/>
    </source>
</evidence>
<name>A0A222H646_RHIML</name>
<dbReference type="InterPro" id="IPR037185">
    <property type="entry name" value="EmrE-like"/>
</dbReference>
<dbReference type="EMBL" id="WISR01000270">
    <property type="protein sequence ID" value="MQW37633.1"/>
    <property type="molecule type" value="Genomic_DNA"/>
</dbReference>
<evidence type="ECO:0000256" key="5">
    <source>
        <dbReference type="SAM" id="Phobius"/>
    </source>
</evidence>
<feature type="transmembrane region" description="Helical" evidence="5">
    <location>
        <begin position="291"/>
        <end position="310"/>
    </location>
</feature>